<reference evidence="2" key="1">
    <citation type="journal article" date="2014" name="Int. J. Syst. Evol. Microbiol.">
        <title>Complete genome sequence of Corynebacterium casei LMG S-19264T (=DSM 44701T), isolated from a smear-ripened cheese.</title>
        <authorList>
            <consortium name="US DOE Joint Genome Institute (JGI-PGF)"/>
            <person name="Walter F."/>
            <person name="Albersmeier A."/>
            <person name="Kalinowski J."/>
            <person name="Ruckert C."/>
        </authorList>
    </citation>
    <scope>NUCLEOTIDE SEQUENCE</scope>
    <source>
        <strain evidence="2">JCM 4059</strain>
    </source>
</reference>
<proteinExistence type="predicted"/>
<feature type="region of interest" description="Disordered" evidence="1">
    <location>
        <begin position="46"/>
        <end position="68"/>
    </location>
</feature>
<dbReference type="RefSeq" id="WP_190133302.1">
    <property type="nucleotide sequence ID" value="NZ_BNBD01000026.1"/>
</dbReference>
<gene>
    <name evidence="2" type="ORF">GCM10010218_64080</name>
</gene>
<dbReference type="EMBL" id="BNBD01000026">
    <property type="protein sequence ID" value="GHF74132.1"/>
    <property type="molecule type" value="Genomic_DNA"/>
</dbReference>
<sequence>MAKINQCTDRREVRLEDTAERRHEVRAAAYAVAGAARRLAAELDAEAERPDWQQPAGWHGRRLTAQPQHPAGRYTTAALEVLDQAHGLVAAAVAADRAAGADWASIGAALGVSADTASRRYRTMPTMPADDQQAQ</sequence>
<comment type="caution">
    <text evidence="2">The sequence shown here is derived from an EMBL/GenBank/DDBJ whole genome shotgun (WGS) entry which is preliminary data.</text>
</comment>
<protein>
    <submittedName>
        <fullName evidence="2">Uncharacterized protein</fullName>
    </submittedName>
</protein>
<evidence type="ECO:0000256" key="1">
    <source>
        <dbReference type="SAM" id="MobiDB-lite"/>
    </source>
</evidence>
<dbReference type="Proteomes" id="UP000638313">
    <property type="component" value="Unassembled WGS sequence"/>
</dbReference>
<reference evidence="2" key="2">
    <citation type="submission" date="2020-09" db="EMBL/GenBank/DDBJ databases">
        <authorList>
            <person name="Sun Q."/>
            <person name="Ohkuma M."/>
        </authorList>
    </citation>
    <scope>NUCLEOTIDE SEQUENCE</scope>
    <source>
        <strain evidence="2">JCM 4059</strain>
    </source>
</reference>
<name>A0A919BAW0_9ACTN</name>
<evidence type="ECO:0000313" key="3">
    <source>
        <dbReference type="Proteomes" id="UP000638313"/>
    </source>
</evidence>
<accession>A0A919BAW0</accession>
<keyword evidence="3" id="KW-1185">Reference proteome</keyword>
<dbReference type="AlphaFoldDB" id="A0A919BAW0"/>
<evidence type="ECO:0000313" key="2">
    <source>
        <dbReference type="EMBL" id="GHF74132.1"/>
    </source>
</evidence>
<organism evidence="2 3">
    <name type="scientific">Streptomyces mashuensis</name>
    <dbReference type="NCBI Taxonomy" id="33904"/>
    <lineage>
        <taxon>Bacteria</taxon>
        <taxon>Bacillati</taxon>
        <taxon>Actinomycetota</taxon>
        <taxon>Actinomycetes</taxon>
        <taxon>Kitasatosporales</taxon>
        <taxon>Streptomycetaceae</taxon>
        <taxon>Streptomyces</taxon>
    </lineage>
</organism>